<dbReference type="InterPro" id="IPR002105">
    <property type="entry name" value="Dockerin_1_rpt"/>
</dbReference>
<dbReference type="InterPro" id="IPR016134">
    <property type="entry name" value="Dockerin_dom"/>
</dbReference>
<dbReference type="SUPFAM" id="SSF63446">
    <property type="entry name" value="Type I dockerin domain"/>
    <property type="match status" value="1"/>
</dbReference>
<dbReference type="InterPro" id="IPR039743">
    <property type="entry name" value="6GAL/EXGAL"/>
</dbReference>
<name>A0ABQ0BDD7_9FIRM</name>
<protein>
    <recommendedName>
        <fullName evidence="3">Dockerin domain-containing protein</fullName>
    </recommendedName>
</protein>
<dbReference type="Gene3D" id="2.60.120.260">
    <property type="entry name" value="Galactose-binding domain-like"/>
    <property type="match status" value="2"/>
</dbReference>
<dbReference type="Pfam" id="PF07554">
    <property type="entry name" value="FIVAR"/>
    <property type="match status" value="4"/>
</dbReference>
<keyword evidence="1" id="KW-0175">Coiled coil</keyword>
<evidence type="ECO:0000259" key="3">
    <source>
        <dbReference type="PROSITE" id="PS51766"/>
    </source>
</evidence>
<dbReference type="CDD" id="cd14256">
    <property type="entry name" value="Dockerin_I"/>
    <property type="match status" value="1"/>
</dbReference>
<proteinExistence type="predicted"/>
<dbReference type="PANTHER" id="PTHR42767:SF1">
    <property type="entry name" value="ENDO-BETA-1,6-GALACTANASE-LIKE DOMAIN-CONTAINING PROTEIN"/>
    <property type="match status" value="1"/>
</dbReference>
<dbReference type="Gene3D" id="1.20.1270.70">
    <property type="entry name" value="Designed single chain three-helix bundle"/>
    <property type="match status" value="1"/>
</dbReference>
<evidence type="ECO:0000256" key="1">
    <source>
        <dbReference type="SAM" id="Coils"/>
    </source>
</evidence>
<dbReference type="InterPro" id="IPR036439">
    <property type="entry name" value="Dockerin_dom_sf"/>
</dbReference>
<dbReference type="Gene3D" id="2.60.40.1180">
    <property type="entry name" value="Golgi alpha-mannosidase II"/>
    <property type="match status" value="1"/>
</dbReference>
<dbReference type="InterPro" id="IPR017853">
    <property type="entry name" value="GH"/>
</dbReference>
<dbReference type="Pfam" id="PF14587">
    <property type="entry name" value="Glyco_hydr_30_2"/>
    <property type="match status" value="1"/>
</dbReference>
<gene>
    <name evidence="4" type="ORF">K040078D81_35510</name>
</gene>
<dbReference type="Pfam" id="PF00404">
    <property type="entry name" value="Dockerin_1"/>
    <property type="match status" value="1"/>
</dbReference>
<evidence type="ECO:0000313" key="5">
    <source>
        <dbReference type="Proteomes" id="UP001600943"/>
    </source>
</evidence>
<dbReference type="Gene3D" id="1.10.1330.10">
    <property type="entry name" value="Dockerin domain"/>
    <property type="match status" value="1"/>
</dbReference>
<reference evidence="4 5" key="1">
    <citation type="submission" date="2024-04" db="EMBL/GenBank/DDBJ databases">
        <title>Defined microbial consortia suppress multidrug-resistant proinflammatory Enterobacteriaceae via ecological control.</title>
        <authorList>
            <person name="Furuichi M."/>
            <person name="Kawaguchi T."/>
            <person name="Pust M."/>
            <person name="Yasuma K."/>
            <person name="Plichta D."/>
            <person name="Hasegawa N."/>
            <person name="Ohya T."/>
            <person name="Bhattarai S."/>
            <person name="Sasajima S."/>
            <person name="Aoto Y."/>
            <person name="Tuganbaev T."/>
            <person name="Yaginuma M."/>
            <person name="Ueda M."/>
            <person name="Okahashi N."/>
            <person name="Amafuji K."/>
            <person name="Kiridooshi Y."/>
            <person name="Sugita K."/>
            <person name="Strazar M."/>
            <person name="Skelly A."/>
            <person name="Suda W."/>
            <person name="Hattori M."/>
            <person name="Nakamoto N."/>
            <person name="Caballero S."/>
            <person name="Norman J."/>
            <person name="Olle B."/>
            <person name="Tanoue T."/>
            <person name="Arita M."/>
            <person name="Bucci V."/>
            <person name="Atarashi K."/>
            <person name="Xavier R."/>
            <person name="Honda K."/>
        </authorList>
    </citation>
    <scope>NUCLEOTIDE SEQUENCE [LARGE SCALE GENOMIC DNA]</scope>
    <source>
        <strain evidence="5">k04-0078-D8-1</strain>
    </source>
</reference>
<evidence type="ECO:0000256" key="2">
    <source>
        <dbReference type="SAM" id="SignalP"/>
    </source>
</evidence>
<keyword evidence="5" id="KW-1185">Reference proteome</keyword>
<dbReference type="RefSeq" id="WP_390407144.1">
    <property type="nucleotide sequence ID" value="NZ_BAABYW010000001.1"/>
</dbReference>
<dbReference type="Gene3D" id="1.20.1270.90">
    <property type="entry name" value="AF1782-like"/>
    <property type="match status" value="2"/>
</dbReference>
<dbReference type="EMBL" id="BAABYW010000001">
    <property type="protein sequence ID" value="GAA6409434.1"/>
    <property type="molecule type" value="Genomic_DNA"/>
</dbReference>
<feature type="domain" description="Dockerin" evidence="3">
    <location>
        <begin position="1289"/>
        <end position="1355"/>
    </location>
</feature>
<dbReference type="InterPro" id="IPR039514">
    <property type="entry name" value="6GAL-like"/>
</dbReference>
<dbReference type="PROSITE" id="PS51766">
    <property type="entry name" value="DOCKERIN"/>
    <property type="match status" value="1"/>
</dbReference>
<sequence length="1355" mass="148710">MKKRRYRKTVAGISAFVMGAAAVIPSAVPVMADREADMRGNITVDPDIHYQTLEGWGTSLCWWGNTIGSWGDADWNGDGRPDREEIAELAFSPEYLNLNVVRYNVGGGDKEDSSIKRCEGLVPGWTEDMTGTADGTAPFQAEEFYAKSTEEMKDAGQLWMLEQANAYRKAYAEETGQENDVINKVFSNSPPYYMTKSGTSTGGTGWDPNNLKDDCYDDFAMYLARATEWVDKNLESKYGAGVSYVEPLNEPDTSYWYEGSTKQEGCIFNTGELQSKAYREMQYALNADEFQGSLDDVRITGTDETSLWNAINSFNRLDDDVKSNLETISAHTYSGSDSERRELRSIARKYDKGLWMSEVTKGGGSHYDGCHESMEAGNTRSQSEGIMADLKELQSSAWIAWLVADSEYECLQTNSNWGLLHAVFEKDGQPVPDYHTNLVDGNGSRLDWVPGEGYWAVTKQFYTMMQYSKYLKAGYTMIEIDDSNMCAAISPQGDELVIVAQNFGDDRNDAIDLGAFPGAEEAELYRTSDSESCELAEVQDVTDGVLDVTLPWNSVSTYVIKAADGSSICNPENYAEIVEADVEMPGESWVSDIDKFSYEDSWGESSEDFGGGKYSTAENASATLTFEGTQALIYGSKAPEGAVVNISVDGGDAEQVSLAADNKDGGSLLYNTGELSQGSHTVTITKAEGQGDKLLELNYAKVVRGTLDERIEKIEESGDLYTVSGITPALPTKVYALTNMGNRIEKDVVWDLEGIDFTENTTLKGSVEGASVKAAANVKIVPENVQYFIDCNSPKSPEYYRVDGYADLLNETPDQKYAEGSWGFIEDYNAYDGDINDNYDTGWYAGQGQAISYTVPLEKSTYRLNLGFKEWWNQDRPMKVSLNTGGETIELGKTNTWNSGNPCNEETYEFTCDRAGNATITIAADGGPDPVLSYIRIQNILELQALKDAVNQAEEIDRDPYQNEKLAVLDEAAAAGRSLLFRADAAQNDIDLAAEKIRLAIEDLNGGVQTEADMTSLNLAILMAEKMEAQQAENNCYTADSWKTAAEALAEARTVKENPEASQDAVDEVFLKLLTACNLLEDGVQKTGLKAAMEGADTILGDEVVLEQYTSDSVEAVRAALKKAQQVYGSEAADQETVNQAARELMDAVTRLLAREEATRLDILIQKAEGLLEREEQYTPSSILKLKEALEAAKAASGSSQADEGGIWQAYELLAEAMTSLVRKADKAELKNALDKAEEILSEAEKYLESSIAGLQRLTDETKVVYDDAEADKERVGNALKRLIDEILKARLMGDVDLNGAVDTEDTAAVLKYNAELAEFTDEQQQAADVDRNGIADSSDAAVILQFAAEKIKSF</sequence>
<feature type="coiled-coil region" evidence="1">
    <location>
        <begin position="1223"/>
        <end position="1286"/>
    </location>
</feature>
<accession>A0ABQ0BDD7</accession>
<dbReference type="PANTHER" id="PTHR42767">
    <property type="entry name" value="ENDO-BETA-1,6-GALACTANASE"/>
    <property type="match status" value="1"/>
</dbReference>
<dbReference type="InterPro" id="IPR013780">
    <property type="entry name" value="Glyco_hydro_b"/>
</dbReference>
<comment type="caution">
    <text evidence="4">The sequence shown here is derived from an EMBL/GenBank/DDBJ whole genome shotgun (WGS) entry which is preliminary data.</text>
</comment>
<dbReference type="Proteomes" id="UP001600943">
    <property type="component" value="Unassembled WGS sequence"/>
</dbReference>
<dbReference type="SUPFAM" id="SSF51445">
    <property type="entry name" value="(Trans)glycosidases"/>
    <property type="match status" value="1"/>
</dbReference>
<dbReference type="Gene3D" id="3.20.20.80">
    <property type="entry name" value="Glycosidases"/>
    <property type="match status" value="1"/>
</dbReference>
<evidence type="ECO:0000313" key="4">
    <source>
        <dbReference type="EMBL" id="GAA6409434.1"/>
    </source>
</evidence>
<feature type="signal peptide" evidence="2">
    <location>
        <begin position="1"/>
        <end position="32"/>
    </location>
</feature>
<feature type="chain" id="PRO_5045708004" description="Dockerin domain-containing protein" evidence="2">
    <location>
        <begin position="33"/>
        <end position="1355"/>
    </location>
</feature>
<keyword evidence="2" id="KW-0732">Signal</keyword>
<organism evidence="4 5">
    <name type="scientific">Blautia hominis</name>
    <dbReference type="NCBI Taxonomy" id="2025493"/>
    <lineage>
        <taxon>Bacteria</taxon>
        <taxon>Bacillati</taxon>
        <taxon>Bacillota</taxon>
        <taxon>Clostridia</taxon>
        <taxon>Lachnospirales</taxon>
        <taxon>Lachnospiraceae</taxon>
        <taxon>Blautia</taxon>
    </lineage>
</organism>